<protein>
    <submittedName>
        <fullName evidence="2">Cupin domain-containing protein</fullName>
    </submittedName>
</protein>
<dbReference type="SUPFAM" id="SSF51182">
    <property type="entry name" value="RmlC-like cupins"/>
    <property type="match status" value="1"/>
</dbReference>
<dbReference type="InterPro" id="IPR011051">
    <property type="entry name" value="RmlC_Cupin_sf"/>
</dbReference>
<evidence type="ECO:0000313" key="2">
    <source>
        <dbReference type="EMBL" id="MET6999283.1"/>
    </source>
</evidence>
<dbReference type="InterPro" id="IPR014710">
    <property type="entry name" value="RmlC-like_jellyroll"/>
</dbReference>
<dbReference type="InterPro" id="IPR013096">
    <property type="entry name" value="Cupin_2"/>
</dbReference>
<comment type="caution">
    <text evidence="2">The sequence shown here is derived from an EMBL/GenBank/DDBJ whole genome shotgun (WGS) entry which is preliminary data.</text>
</comment>
<dbReference type="EMBL" id="JBEXAC010000002">
    <property type="protein sequence ID" value="MET6999283.1"/>
    <property type="molecule type" value="Genomic_DNA"/>
</dbReference>
<feature type="domain" description="Cupin type-2" evidence="1">
    <location>
        <begin position="30"/>
        <end position="93"/>
    </location>
</feature>
<evidence type="ECO:0000259" key="1">
    <source>
        <dbReference type="Pfam" id="PF07883"/>
    </source>
</evidence>
<dbReference type="Proteomes" id="UP001549749">
    <property type="component" value="Unassembled WGS sequence"/>
</dbReference>
<proteinExistence type="predicted"/>
<sequence>MKALNVLLTNNEEKIKHWPLQKTPGFEASLIVMQQGHQIPPHTSKTDAMILVLDGKIAFMLNEEITILEKGDVFNFKALEVHALQALETARFVLIK</sequence>
<accession>A0ABV2T8C4</accession>
<dbReference type="Gene3D" id="2.60.120.10">
    <property type="entry name" value="Jelly Rolls"/>
    <property type="match status" value="1"/>
</dbReference>
<organism evidence="2 3">
    <name type="scientific">Chitinophaga defluvii</name>
    <dbReference type="NCBI Taxonomy" id="3163343"/>
    <lineage>
        <taxon>Bacteria</taxon>
        <taxon>Pseudomonadati</taxon>
        <taxon>Bacteroidota</taxon>
        <taxon>Chitinophagia</taxon>
        <taxon>Chitinophagales</taxon>
        <taxon>Chitinophagaceae</taxon>
        <taxon>Chitinophaga</taxon>
    </lineage>
</organism>
<reference evidence="2 3" key="1">
    <citation type="submission" date="2024-06" db="EMBL/GenBank/DDBJ databases">
        <title>Chitinophaga defluvii sp. nov., isolated from municipal sewage.</title>
        <authorList>
            <person name="Zhang L."/>
        </authorList>
    </citation>
    <scope>NUCLEOTIDE SEQUENCE [LARGE SCALE GENOMIC DNA]</scope>
    <source>
        <strain evidence="2 3">H8</strain>
    </source>
</reference>
<gene>
    <name evidence="2" type="ORF">ABR189_17980</name>
</gene>
<name>A0ABV2T8C4_9BACT</name>
<dbReference type="PANTHER" id="PTHR37694:SF1">
    <property type="entry name" value="SLR8022 PROTEIN"/>
    <property type="match status" value="1"/>
</dbReference>
<dbReference type="PANTHER" id="PTHR37694">
    <property type="entry name" value="SLR8022 PROTEIN"/>
    <property type="match status" value="1"/>
</dbReference>
<evidence type="ECO:0000313" key="3">
    <source>
        <dbReference type="Proteomes" id="UP001549749"/>
    </source>
</evidence>
<dbReference type="RefSeq" id="WP_354661849.1">
    <property type="nucleotide sequence ID" value="NZ_JBEXAC010000002.1"/>
</dbReference>
<keyword evidence="3" id="KW-1185">Reference proteome</keyword>
<dbReference type="Pfam" id="PF07883">
    <property type="entry name" value="Cupin_2"/>
    <property type="match status" value="1"/>
</dbReference>